<accession>A0A645I4Q5</accession>
<reference evidence="1" key="1">
    <citation type="submission" date="2019-08" db="EMBL/GenBank/DDBJ databases">
        <authorList>
            <person name="Kucharzyk K."/>
            <person name="Murdoch R.W."/>
            <person name="Higgins S."/>
            <person name="Loffler F."/>
        </authorList>
    </citation>
    <scope>NUCLEOTIDE SEQUENCE</scope>
</reference>
<protein>
    <submittedName>
        <fullName evidence="1">Uncharacterized protein</fullName>
    </submittedName>
</protein>
<organism evidence="1">
    <name type="scientific">bioreactor metagenome</name>
    <dbReference type="NCBI Taxonomy" id="1076179"/>
    <lineage>
        <taxon>unclassified sequences</taxon>
        <taxon>metagenomes</taxon>
        <taxon>ecological metagenomes</taxon>
    </lineage>
</organism>
<proteinExistence type="predicted"/>
<name>A0A645I4Q5_9ZZZZ</name>
<dbReference type="AlphaFoldDB" id="A0A645I4Q5"/>
<sequence length="77" mass="9506">MPHGTGLFWLRPLRRRRFWAQFFFIRLRLRKIIFHGRELSRRLHDYTLRFGVKNIGGRFSVAVNERGALEFRQDRFE</sequence>
<gene>
    <name evidence="1" type="ORF">SDC9_190020</name>
</gene>
<comment type="caution">
    <text evidence="1">The sequence shown here is derived from an EMBL/GenBank/DDBJ whole genome shotgun (WGS) entry which is preliminary data.</text>
</comment>
<dbReference type="EMBL" id="VSSQ01100212">
    <property type="protein sequence ID" value="MPN42463.1"/>
    <property type="molecule type" value="Genomic_DNA"/>
</dbReference>
<evidence type="ECO:0000313" key="1">
    <source>
        <dbReference type="EMBL" id="MPN42463.1"/>
    </source>
</evidence>